<dbReference type="GO" id="GO:0005643">
    <property type="term" value="C:nuclear pore"/>
    <property type="evidence" value="ECO:0007669"/>
    <property type="project" value="InterPro"/>
</dbReference>
<dbReference type="InterPro" id="IPR018783">
    <property type="entry name" value="TF_ENY2"/>
</dbReference>
<dbReference type="GO" id="GO:0003713">
    <property type="term" value="F:transcription coactivator activity"/>
    <property type="evidence" value="ECO:0007669"/>
    <property type="project" value="InterPro"/>
</dbReference>
<dbReference type="InterPro" id="IPR038212">
    <property type="entry name" value="TF_EnY2_sf"/>
</dbReference>
<keyword evidence="2" id="KW-1185">Reference proteome</keyword>
<name>A0A182EY07_ONCOC</name>
<dbReference type="OrthoDB" id="6221744at2759"/>
<dbReference type="GO" id="GO:0006406">
    <property type="term" value="P:mRNA export from nucleus"/>
    <property type="evidence" value="ECO:0007669"/>
    <property type="project" value="InterPro"/>
</dbReference>
<organism evidence="3">
    <name type="scientific">Onchocerca ochengi</name>
    <name type="common">Filarial nematode worm</name>
    <dbReference type="NCBI Taxonomy" id="42157"/>
    <lineage>
        <taxon>Eukaryota</taxon>
        <taxon>Metazoa</taxon>
        <taxon>Ecdysozoa</taxon>
        <taxon>Nematoda</taxon>
        <taxon>Chromadorea</taxon>
        <taxon>Rhabditida</taxon>
        <taxon>Spirurina</taxon>
        <taxon>Spiruromorpha</taxon>
        <taxon>Filarioidea</taxon>
        <taxon>Onchocercidae</taxon>
        <taxon>Onchocerca</taxon>
    </lineage>
</organism>
<proteinExistence type="predicted"/>
<dbReference type="EMBL" id="UYRW01013280">
    <property type="protein sequence ID" value="VDN00495.1"/>
    <property type="molecule type" value="Genomic_DNA"/>
</dbReference>
<dbReference type="STRING" id="42157.A0A182EY07"/>
<reference evidence="1 2" key="2">
    <citation type="submission" date="2018-08" db="EMBL/GenBank/DDBJ databases">
        <authorList>
            <person name="Laetsch R D."/>
            <person name="Stevens L."/>
            <person name="Kumar S."/>
            <person name="Blaxter L. M."/>
        </authorList>
    </citation>
    <scope>NUCLEOTIDE SEQUENCE [LARGE SCALE GENOMIC DNA]</scope>
</reference>
<reference evidence="3" key="1">
    <citation type="submission" date="2016-06" db="UniProtKB">
        <authorList>
            <consortium name="WormBaseParasite"/>
        </authorList>
    </citation>
    <scope>IDENTIFICATION</scope>
</reference>
<evidence type="ECO:0000313" key="2">
    <source>
        <dbReference type="Proteomes" id="UP000271087"/>
    </source>
</evidence>
<accession>A0A182EY07</accession>
<evidence type="ECO:0000313" key="1">
    <source>
        <dbReference type="EMBL" id="VDN00495.1"/>
    </source>
</evidence>
<dbReference type="Proteomes" id="UP000271087">
    <property type="component" value="Unassembled WGS sequence"/>
</dbReference>
<protein>
    <submittedName>
        <fullName evidence="3">DEK_C domain-containing protein</fullName>
    </submittedName>
</protein>
<evidence type="ECO:0000313" key="3">
    <source>
        <dbReference type="WBParaSite" id="nOo.2.0.1.t13062-RA"/>
    </source>
</evidence>
<dbReference type="WBParaSite" id="nOo.2.0.1.t13062-RA">
    <property type="protein sequence ID" value="nOo.2.0.1.t13062-RA"/>
    <property type="gene ID" value="nOo.2.0.1.g13062"/>
</dbReference>
<sequence>DIEQLTLEDILSDVRVRAIQAVPDEVKRELMHCIRSSLQQQFV</sequence>
<dbReference type="Pfam" id="PF10163">
    <property type="entry name" value="EnY2"/>
    <property type="match status" value="1"/>
</dbReference>
<dbReference type="AlphaFoldDB" id="A0A182EY07"/>
<dbReference type="Gene3D" id="1.10.246.140">
    <property type="match status" value="1"/>
</dbReference>
<dbReference type="GO" id="GO:0000124">
    <property type="term" value="C:SAGA complex"/>
    <property type="evidence" value="ECO:0007669"/>
    <property type="project" value="InterPro"/>
</dbReference>
<gene>
    <name evidence="1" type="ORF">NOO_LOCUS13062</name>
</gene>